<proteinExistence type="predicted"/>
<evidence type="ECO:0000313" key="3">
    <source>
        <dbReference type="Proteomes" id="UP001179181"/>
    </source>
</evidence>
<dbReference type="RefSeq" id="WP_167271634.1">
    <property type="nucleotide sequence ID" value="NZ_JAASQJ010000003.1"/>
</dbReference>
<dbReference type="InterPro" id="IPR052181">
    <property type="entry name" value="5hmC_binding"/>
</dbReference>
<dbReference type="PANTHER" id="PTHR14087:SF7">
    <property type="entry name" value="THYMOCYTE NUCLEAR PROTEIN 1"/>
    <property type="match status" value="1"/>
</dbReference>
<dbReference type="InterPro" id="IPR002740">
    <property type="entry name" value="EVE_domain"/>
</dbReference>
<protein>
    <submittedName>
        <fullName evidence="2">RNA-binding protein with PUA-like domain</fullName>
    </submittedName>
</protein>
<dbReference type="Proteomes" id="UP001179181">
    <property type="component" value="Unassembled WGS sequence"/>
</dbReference>
<keyword evidence="3" id="KW-1185">Reference proteome</keyword>
<dbReference type="InterPro" id="IPR015947">
    <property type="entry name" value="PUA-like_sf"/>
</dbReference>
<organism evidence="2 3">
    <name type="scientific">Dyadobacter arcticus</name>
    <dbReference type="NCBI Taxonomy" id="1078754"/>
    <lineage>
        <taxon>Bacteria</taxon>
        <taxon>Pseudomonadati</taxon>
        <taxon>Bacteroidota</taxon>
        <taxon>Cytophagia</taxon>
        <taxon>Cytophagales</taxon>
        <taxon>Spirosomataceae</taxon>
        <taxon>Dyadobacter</taxon>
    </lineage>
</organism>
<dbReference type="PANTHER" id="PTHR14087">
    <property type="entry name" value="THYMOCYTE NUCLEAR PROTEIN 1"/>
    <property type="match status" value="1"/>
</dbReference>
<reference evidence="2 3" key="1">
    <citation type="submission" date="2020-03" db="EMBL/GenBank/DDBJ databases">
        <title>Genomic Encyclopedia of Type Strains, Phase IV (KMG-IV): sequencing the most valuable type-strain genomes for metagenomic binning, comparative biology and taxonomic classification.</title>
        <authorList>
            <person name="Goeker M."/>
        </authorList>
    </citation>
    <scope>NUCLEOTIDE SEQUENCE [LARGE SCALE GENOMIC DNA]</scope>
    <source>
        <strain evidence="2 3">DSM 102865</strain>
    </source>
</reference>
<dbReference type="Pfam" id="PF01878">
    <property type="entry name" value="EVE"/>
    <property type="match status" value="1"/>
</dbReference>
<accession>A0ABX0UM36</accession>
<evidence type="ECO:0000313" key="2">
    <source>
        <dbReference type="EMBL" id="NIJ53967.1"/>
    </source>
</evidence>
<sequence>MNHWLLKTEPSSYSWDSLVKEKEGMWDGVRSYAARNNLMAMKVGDPVLFYHSNEGKEVVGLAKVAKEHYPDPTAKDGDWVVVNVVPVELFPKTVTLAQIKADKRLSDMALVKLSRLSVVPVKPEEFDIIVALAHDSE</sequence>
<dbReference type="Gene3D" id="3.10.590.10">
    <property type="entry name" value="ph1033 like domains"/>
    <property type="match status" value="1"/>
</dbReference>
<evidence type="ECO:0000259" key="1">
    <source>
        <dbReference type="Pfam" id="PF01878"/>
    </source>
</evidence>
<dbReference type="CDD" id="cd21133">
    <property type="entry name" value="EVE"/>
    <property type="match status" value="1"/>
</dbReference>
<gene>
    <name evidence="2" type="ORF">FHS68_003149</name>
</gene>
<name>A0ABX0UM36_9BACT</name>
<comment type="caution">
    <text evidence="2">The sequence shown here is derived from an EMBL/GenBank/DDBJ whole genome shotgun (WGS) entry which is preliminary data.</text>
</comment>
<dbReference type="InterPro" id="IPR047197">
    <property type="entry name" value="THYN1-like_EVE"/>
</dbReference>
<feature type="domain" description="EVE" evidence="1">
    <location>
        <begin position="2"/>
        <end position="131"/>
    </location>
</feature>
<dbReference type="SUPFAM" id="SSF88697">
    <property type="entry name" value="PUA domain-like"/>
    <property type="match status" value="1"/>
</dbReference>
<dbReference type="EMBL" id="JAASQJ010000003">
    <property type="protein sequence ID" value="NIJ53967.1"/>
    <property type="molecule type" value="Genomic_DNA"/>
</dbReference>